<dbReference type="Pfam" id="PF00098">
    <property type="entry name" value="zf-CCHC"/>
    <property type="match status" value="1"/>
</dbReference>
<evidence type="ECO:0000256" key="2">
    <source>
        <dbReference type="SAM" id="MobiDB-lite"/>
    </source>
</evidence>
<keyword evidence="1" id="KW-0479">Metal-binding</keyword>
<dbReference type="RefSeq" id="XP_028147178.1">
    <property type="nucleotide sequence ID" value="XM_028291377.1"/>
</dbReference>
<feature type="region of interest" description="Disordered" evidence="2">
    <location>
        <begin position="134"/>
        <end position="197"/>
    </location>
</feature>
<proteinExistence type="predicted"/>
<keyword evidence="1" id="KW-0862">Zinc</keyword>
<dbReference type="GO" id="GO:0008270">
    <property type="term" value="F:zinc ion binding"/>
    <property type="evidence" value="ECO:0007669"/>
    <property type="project" value="UniProtKB-KW"/>
</dbReference>
<name>A0A6P7GQ28_DIAVI</name>
<dbReference type="InterPro" id="IPR036875">
    <property type="entry name" value="Znf_CCHC_sf"/>
</dbReference>
<protein>
    <submittedName>
        <fullName evidence="4">Uncharacterized protein LOC114340606</fullName>
    </submittedName>
    <submittedName>
        <fullName evidence="5 6">Uncharacterized protein LOC114345392</fullName>
    </submittedName>
</protein>
<evidence type="ECO:0000313" key="5">
    <source>
        <dbReference type="RefSeq" id="XP_028152011.1"/>
    </source>
</evidence>
<evidence type="ECO:0000256" key="1">
    <source>
        <dbReference type="PROSITE-ProRule" id="PRU00047"/>
    </source>
</evidence>
<feature type="region of interest" description="Disordered" evidence="2">
    <location>
        <begin position="264"/>
        <end position="287"/>
    </location>
</feature>
<dbReference type="SUPFAM" id="SSF57756">
    <property type="entry name" value="Retrovirus zinc finger-like domains"/>
    <property type="match status" value="1"/>
</dbReference>
<dbReference type="AlphaFoldDB" id="A0A6P7GQ28"/>
<feature type="compositionally biased region" description="Polar residues" evidence="2">
    <location>
        <begin position="134"/>
        <end position="172"/>
    </location>
</feature>
<evidence type="ECO:0000313" key="6">
    <source>
        <dbReference type="RefSeq" id="XP_028152012.1"/>
    </source>
</evidence>
<dbReference type="GO" id="GO:0003676">
    <property type="term" value="F:nucleic acid binding"/>
    <property type="evidence" value="ECO:0007669"/>
    <property type="project" value="InterPro"/>
</dbReference>
<feature type="compositionally biased region" description="Polar residues" evidence="2">
    <location>
        <begin position="180"/>
        <end position="197"/>
    </location>
</feature>
<organism evidence="5">
    <name type="scientific">Diabrotica virgifera virgifera</name>
    <name type="common">western corn rootworm</name>
    <dbReference type="NCBI Taxonomy" id="50390"/>
    <lineage>
        <taxon>Eukaryota</taxon>
        <taxon>Metazoa</taxon>
        <taxon>Ecdysozoa</taxon>
        <taxon>Arthropoda</taxon>
        <taxon>Hexapoda</taxon>
        <taxon>Insecta</taxon>
        <taxon>Pterygota</taxon>
        <taxon>Neoptera</taxon>
        <taxon>Endopterygota</taxon>
        <taxon>Coleoptera</taxon>
        <taxon>Polyphaga</taxon>
        <taxon>Cucujiformia</taxon>
        <taxon>Chrysomeloidea</taxon>
        <taxon>Chrysomelidae</taxon>
        <taxon>Galerucinae</taxon>
        <taxon>Diabroticina</taxon>
        <taxon>Diabroticites</taxon>
        <taxon>Diabrotica</taxon>
    </lineage>
</organism>
<keyword evidence="1" id="KW-0863">Zinc-finger</keyword>
<gene>
    <name evidence="5 6" type="primary">LOC114345392</name>
    <name evidence="4" type="synonym">LOC114340606</name>
</gene>
<dbReference type="Gene3D" id="4.10.60.10">
    <property type="entry name" value="Zinc finger, CCHC-type"/>
    <property type="match status" value="1"/>
</dbReference>
<dbReference type="PROSITE" id="PS50158">
    <property type="entry name" value="ZF_CCHC"/>
    <property type="match status" value="1"/>
</dbReference>
<accession>A0A6P7GQ28</accession>
<dbReference type="InterPro" id="IPR001878">
    <property type="entry name" value="Znf_CCHC"/>
</dbReference>
<evidence type="ECO:0000259" key="3">
    <source>
        <dbReference type="PROSITE" id="PS50158"/>
    </source>
</evidence>
<reference evidence="4 5" key="1">
    <citation type="submission" date="2025-04" db="UniProtKB">
        <authorList>
            <consortium name="RefSeq"/>
        </authorList>
    </citation>
    <scope>IDENTIFICATION</scope>
    <source>
        <tissue evidence="4 5">Whole insect</tissue>
    </source>
</reference>
<evidence type="ECO:0000313" key="4">
    <source>
        <dbReference type="RefSeq" id="XP_028147178.1"/>
    </source>
</evidence>
<dbReference type="SMART" id="SM00343">
    <property type="entry name" value="ZnF_C2HC"/>
    <property type="match status" value="1"/>
</dbReference>
<dbReference type="RefSeq" id="XP_028152012.1">
    <property type="nucleotide sequence ID" value="XM_028296211.1"/>
</dbReference>
<dbReference type="RefSeq" id="XP_028152011.1">
    <property type="nucleotide sequence ID" value="XM_028296210.1"/>
</dbReference>
<sequence>MYLSSKLTVDNFMEKYGSIQVQGETVRARRLITPAERLVLSSVCPTIPHDVLIRELKEMGLNLVSPITFLRIGASLPEYNHIKSFRRQVFVSPHSIMIPDSILINYESVTYRIFIAQDNLTCYACKQTGHISSKCPNTNNTLSPTQAQNSTSQNPTSTLISHSATDNGSQSHQAEDGDPNNINIQKPSSISSTPQTLLPTSEASKIIPTEENIPTKNPCEKTSEVMVQQASLGIIGESSSTSVKRSIDETLSPPIEILNTINPTFALPQTPRQTNIQKPKKPKRTAPTPDALKFFMNKNSTTLPLNYDQLIMLIENTQGNNSPIEIIQEYTTDLPGLINLLTISYPYLSDKTTKHRFTRLKNKLNHYLGKDITDSELSSSDA</sequence>
<feature type="domain" description="CCHC-type" evidence="3">
    <location>
        <begin position="122"/>
        <end position="137"/>
    </location>
</feature>